<dbReference type="Pfam" id="PF03435">
    <property type="entry name" value="Sacchrp_dh_NADP"/>
    <property type="match status" value="1"/>
</dbReference>
<sequence>MTRVHDVVILGATGFTGKLAAQYMARAYPPSSATPVRWAIAGRSADKLRDVLGTLGTAVDIVVCDLSDNDALERLVKSTSVVACYAGTPFIDKALPVVELCARHGTHYVDITGELPMHRASYDRYHDACKASGALVLHGCGFDSVPSDIGAFLAAGAMRERHDCGCSLIKMYYGKSSGGFSGGTLATIIALINADASMPGGKEVKQRGAYALDPVDGHGGPDTGSFGSPIVGYDRVGKTWVAPFVMAPTNAPVVRKSNAQLDYAYGRNMRYAEVMALPSLFAAVAVAVGLAAVGFAIVVPPIRALLFYARLLPRPGEGPSKQQQDEGFFASTAVAVGERGKEQLVTKAHVNSGNAGDPGYKATALMSMECALCLALQRDKCRAEGGVVTTAVGLGSVLVDRLNAAGMDVGVDK</sequence>
<dbReference type="PANTHER" id="PTHR12286">
    <property type="entry name" value="SACCHAROPINE DEHYDROGENASE-LIKE OXIDOREDUCTASE"/>
    <property type="match status" value="1"/>
</dbReference>
<evidence type="ECO:0000256" key="2">
    <source>
        <dbReference type="SAM" id="Phobius"/>
    </source>
</evidence>
<evidence type="ECO:0000259" key="3">
    <source>
        <dbReference type="Pfam" id="PF03435"/>
    </source>
</evidence>
<keyword evidence="2" id="KW-1133">Transmembrane helix</keyword>
<dbReference type="GO" id="GO:0009247">
    <property type="term" value="P:glycolipid biosynthetic process"/>
    <property type="evidence" value="ECO:0007669"/>
    <property type="project" value="TreeGrafter"/>
</dbReference>
<dbReference type="AlphaFoldDB" id="A0A8J5XVS5"/>
<keyword evidence="2" id="KW-0472">Membrane</keyword>
<organism evidence="4 5">
    <name type="scientific">Diacronema lutheri</name>
    <name type="common">Unicellular marine alga</name>
    <name type="synonym">Monochrysis lutheri</name>
    <dbReference type="NCBI Taxonomy" id="2081491"/>
    <lineage>
        <taxon>Eukaryota</taxon>
        <taxon>Haptista</taxon>
        <taxon>Haptophyta</taxon>
        <taxon>Pavlovophyceae</taxon>
        <taxon>Pavlovales</taxon>
        <taxon>Pavlovaceae</taxon>
        <taxon>Diacronema</taxon>
    </lineage>
</organism>
<dbReference type="InterPro" id="IPR051276">
    <property type="entry name" value="Saccharopine_DH-like_oxidrdct"/>
</dbReference>
<name>A0A8J5XVS5_DIALT</name>
<reference evidence="4" key="1">
    <citation type="submission" date="2021-05" db="EMBL/GenBank/DDBJ databases">
        <title>The genome of the haptophyte Pavlova lutheri (Diacronema luteri, Pavlovales) - a model for lipid biosynthesis in eukaryotic algae.</title>
        <authorList>
            <person name="Hulatt C.J."/>
            <person name="Posewitz M.C."/>
        </authorList>
    </citation>
    <scope>NUCLEOTIDE SEQUENCE</scope>
    <source>
        <strain evidence="4">NIVA-4/92</strain>
    </source>
</reference>
<evidence type="ECO:0000313" key="4">
    <source>
        <dbReference type="EMBL" id="KAG8467449.1"/>
    </source>
</evidence>
<evidence type="ECO:0000256" key="1">
    <source>
        <dbReference type="ARBA" id="ARBA00038048"/>
    </source>
</evidence>
<dbReference type="SUPFAM" id="SSF51735">
    <property type="entry name" value="NAD(P)-binding Rossmann-fold domains"/>
    <property type="match status" value="1"/>
</dbReference>
<dbReference type="Gene3D" id="3.40.50.720">
    <property type="entry name" value="NAD(P)-binding Rossmann-like Domain"/>
    <property type="match status" value="1"/>
</dbReference>
<comment type="caution">
    <text evidence="4">The sequence shown here is derived from an EMBL/GenBank/DDBJ whole genome shotgun (WGS) entry which is preliminary data.</text>
</comment>
<evidence type="ECO:0000313" key="5">
    <source>
        <dbReference type="Proteomes" id="UP000751190"/>
    </source>
</evidence>
<dbReference type="InterPro" id="IPR005097">
    <property type="entry name" value="Sacchrp_dh_NADP-bd"/>
</dbReference>
<dbReference type="PANTHER" id="PTHR12286:SF5">
    <property type="entry name" value="SACCHAROPINE DEHYDROGENASE-LIKE OXIDOREDUCTASE"/>
    <property type="match status" value="1"/>
</dbReference>
<dbReference type="OMA" id="MQLRYHD"/>
<protein>
    <recommendedName>
        <fullName evidence="3">Saccharopine dehydrogenase NADP binding domain-containing protein</fullName>
    </recommendedName>
</protein>
<keyword evidence="2" id="KW-0812">Transmembrane</keyword>
<dbReference type="OrthoDB" id="10268090at2759"/>
<dbReference type="EMBL" id="JAGTXO010000006">
    <property type="protein sequence ID" value="KAG8467449.1"/>
    <property type="molecule type" value="Genomic_DNA"/>
</dbReference>
<dbReference type="GO" id="GO:0005886">
    <property type="term" value="C:plasma membrane"/>
    <property type="evidence" value="ECO:0007669"/>
    <property type="project" value="TreeGrafter"/>
</dbReference>
<gene>
    <name evidence="4" type="ORF">KFE25_000765</name>
</gene>
<comment type="similarity">
    <text evidence="1">Belongs to the saccharopine dehydrogenase family.</text>
</comment>
<proteinExistence type="inferred from homology"/>
<feature type="transmembrane region" description="Helical" evidence="2">
    <location>
        <begin position="280"/>
        <end position="306"/>
    </location>
</feature>
<dbReference type="Proteomes" id="UP000751190">
    <property type="component" value="Unassembled WGS sequence"/>
</dbReference>
<dbReference type="InterPro" id="IPR036291">
    <property type="entry name" value="NAD(P)-bd_dom_sf"/>
</dbReference>
<feature type="domain" description="Saccharopine dehydrogenase NADP binding" evidence="3">
    <location>
        <begin position="7"/>
        <end position="136"/>
    </location>
</feature>
<keyword evidence="5" id="KW-1185">Reference proteome</keyword>
<accession>A0A8J5XVS5</accession>